<dbReference type="Proteomes" id="UP001597237">
    <property type="component" value="Unassembled WGS sequence"/>
</dbReference>
<organism evidence="1 2">
    <name type="scientific">Phenylobacterium terrae</name>
    <dbReference type="NCBI Taxonomy" id="2665495"/>
    <lineage>
        <taxon>Bacteria</taxon>
        <taxon>Pseudomonadati</taxon>
        <taxon>Pseudomonadota</taxon>
        <taxon>Alphaproteobacteria</taxon>
        <taxon>Caulobacterales</taxon>
        <taxon>Caulobacteraceae</taxon>
        <taxon>Phenylobacterium</taxon>
    </lineage>
</organism>
<sequence>MSDPNLFKVTSRLSEQVDRPGGMTAQIAIQRVTHEMSAEEGRSREVVGESLSQLEQLCKEQTGGMDAVYDVATAVIDVAGLFDERILCDAAYSLCELTDRLRTQDKVDWSAVAVHVEALKLIYGVDPRNTAQFRPVVDGLWKVTDKYKEPAEEAPAE</sequence>
<gene>
    <name evidence="1" type="ORF">ACFSC0_04600</name>
</gene>
<evidence type="ECO:0000313" key="2">
    <source>
        <dbReference type="Proteomes" id="UP001597237"/>
    </source>
</evidence>
<dbReference type="RefSeq" id="WP_377282339.1">
    <property type="nucleotide sequence ID" value="NZ_JBHRSI010000006.1"/>
</dbReference>
<keyword evidence="2" id="KW-1185">Reference proteome</keyword>
<evidence type="ECO:0000313" key="1">
    <source>
        <dbReference type="EMBL" id="MFD1782665.1"/>
    </source>
</evidence>
<name>A0ABW4N0E2_9CAUL</name>
<reference evidence="2" key="1">
    <citation type="journal article" date="2019" name="Int. J. Syst. Evol. Microbiol.">
        <title>The Global Catalogue of Microorganisms (GCM) 10K type strain sequencing project: providing services to taxonomists for standard genome sequencing and annotation.</title>
        <authorList>
            <consortium name="The Broad Institute Genomics Platform"/>
            <consortium name="The Broad Institute Genome Sequencing Center for Infectious Disease"/>
            <person name="Wu L."/>
            <person name="Ma J."/>
        </authorList>
    </citation>
    <scope>NUCLEOTIDE SEQUENCE [LARGE SCALE GENOMIC DNA]</scope>
    <source>
        <strain evidence="2">DFY28</strain>
    </source>
</reference>
<accession>A0ABW4N0E2</accession>
<proteinExistence type="predicted"/>
<dbReference type="EMBL" id="JBHUEY010000001">
    <property type="protein sequence ID" value="MFD1782665.1"/>
    <property type="molecule type" value="Genomic_DNA"/>
</dbReference>
<evidence type="ECO:0008006" key="3">
    <source>
        <dbReference type="Google" id="ProtNLM"/>
    </source>
</evidence>
<protein>
    <recommendedName>
        <fullName evidence="3">Chemotaxis protein CheE</fullName>
    </recommendedName>
</protein>
<comment type="caution">
    <text evidence="1">The sequence shown here is derived from an EMBL/GenBank/DDBJ whole genome shotgun (WGS) entry which is preliminary data.</text>
</comment>